<evidence type="ECO:0000313" key="2">
    <source>
        <dbReference type="Proteomes" id="UP000767334"/>
    </source>
</evidence>
<accession>A0ABS2FIA4</accession>
<dbReference type="Gene3D" id="3.90.1200.10">
    <property type="match status" value="1"/>
</dbReference>
<keyword evidence="2" id="KW-1185">Reference proteome</keyword>
<protein>
    <submittedName>
        <fullName evidence="1">Uncharacterized protein</fullName>
    </submittedName>
</protein>
<proteinExistence type="predicted"/>
<dbReference type="InterPro" id="IPR047175">
    <property type="entry name" value="CotS-like"/>
</dbReference>
<reference evidence="1 2" key="1">
    <citation type="journal article" date="2021" name="Sci. Rep.">
        <title>The distribution of antibiotic resistance genes in chicken gut microbiota commensals.</title>
        <authorList>
            <person name="Juricova H."/>
            <person name="Matiasovicova J."/>
            <person name="Kubasova T."/>
            <person name="Cejkova D."/>
            <person name="Rychlik I."/>
        </authorList>
    </citation>
    <scope>NUCLEOTIDE SEQUENCE [LARGE SCALE GENOMIC DNA]</scope>
    <source>
        <strain evidence="1 2">An435</strain>
    </source>
</reference>
<dbReference type="PANTHER" id="PTHR39179:SF1">
    <property type="entry name" value="SPORE COAT PROTEIN I"/>
    <property type="match status" value="1"/>
</dbReference>
<comment type="caution">
    <text evidence="1">The sequence shown here is derived from an EMBL/GenBank/DDBJ whole genome shotgun (WGS) entry which is preliminary data.</text>
</comment>
<dbReference type="EMBL" id="JACJLL010000101">
    <property type="protein sequence ID" value="MBM6820303.1"/>
    <property type="molecule type" value="Genomic_DNA"/>
</dbReference>
<organism evidence="1 2">
    <name type="scientific">Clostridium saudiense</name>
    <dbReference type="NCBI Taxonomy" id="1414720"/>
    <lineage>
        <taxon>Bacteria</taxon>
        <taxon>Bacillati</taxon>
        <taxon>Bacillota</taxon>
        <taxon>Clostridia</taxon>
        <taxon>Eubacteriales</taxon>
        <taxon>Clostridiaceae</taxon>
        <taxon>Clostridium</taxon>
    </lineage>
</organism>
<name>A0ABS2FIA4_9CLOT</name>
<dbReference type="PANTHER" id="PTHR39179">
    <property type="entry name" value="SPORE COAT PROTEIN I"/>
    <property type="match status" value="1"/>
</dbReference>
<sequence length="246" mass="28875">MDILEFLNSNGIIVGEENFPKGSRKKYIWDTDNQISLIIEVQKILRGKKTNIIPRVESSIGKEIESFIVQTKKTLKMIRSFEEKYNKSDFDLFIIDEGNKILNRANKSLNTLDEDEYLKIIIRSMNDYDICLGRVDEGNLKKEGLTICIRTTRYISYNMIEHDCYNYIKRLKKRGYEGDIIKLINDFAYKSDLNKDSIDYITVLSNYPLESIKTLLKLKEDRERFSDEEWIKEIGIAQKIDGIELL</sequence>
<evidence type="ECO:0000313" key="1">
    <source>
        <dbReference type="EMBL" id="MBM6820303.1"/>
    </source>
</evidence>
<dbReference type="Proteomes" id="UP000767334">
    <property type="component" value="Unassembled WGS sequence"/>
</dbReference>
<gene>
    <name evidence="1" type="ORF">H6A19_13305</name>
</gene>
<dbReference type="RefSeq" id="WP_133014105.1">
    <property type="nucleotide sequence ID" value="NZ_JACJLL010000101.1"/>
</dbReference>